<reference evidence="1" key="1">
    <citation type="submission" date="2023-01" db="EMBL/GenBank/DDBJ databases">
        <title>The genome sequence of Kordiimonadaceae bacterium 6D33.</title>
        <authorList>
            <person name="Liu Y."/>
        </authorList>
    </citation>
    <scope>NUCLEOTIDE SEQUENCE</scope>
    <source>
        <strain evidence="1">6D33</strain>
    </source>
</reference>
<dbReference type="KEGG" id="gso:PH603_13205"/>
<accession>A0AAE9XQZ0</accession>
<dbReference type="AlphaFoldDB" id="A0AAE9XQZ0"/>
<evidence type="ECO:0008006" key="3">
    <source>
        <dbReference type="Google" id="ProtNLM"/>
    </source>
</evidence>
<dbReference type="RefSeq" id="WP_289503008.1">
    <property type="nucleotide sequence ID" value="NZ_CP116805.1"/>
</dbReference>
<dbReference type="Proteomes" id="UP001217500">
    <property type="component" value="Chromosome"/>
</dbReference>
<sequence length="128" mass="14985">MNRSTAPNYTRRKRITFLPVANDNFDESEMPHEQNELRLKELVAEAMVEFELRMQSMLMASQEAKSSPSNENLWDLDDVATYLNVAKKTVQNHLAPRPDFPAPLRFLGRSPRWNPNDIKRWAERSRGR</sequence>
<gene>
    <name evidence="1" type="ORF">PH603_13205</name>
</gene>
<dbReference type="EMBL" id="CP116805">
    <property type="protein sequence ID" value="WCL53496.1"/>
    <property type="molecule type" value="Genomic_DNA"/>
</dbReference>
<name>A0AAE9XQZ0_9PROT</name>
<evidence type="ECO:0000313" key="1">
    <source>
        <dbReference type="EMBL" id="WCL53496.1"/>
    </source>
</evidence>
<keyword evidence="2" id="KW-1185">Reference proteome</keyword>
<organism evidence="1 2">
    <name type="scientific">Gimibacter soli</name>
    <dbReference type="NCBI Taxonomy" id="3024400"/>
    <lineage>
        <taxon>Bacteria</taxon>
        <taxon>Pseudomonadati</taxon>
        <taxon>Pseudomonadota</taxon>
        <taxon>Alphaproteobacteria</taxon>
        <taxon>Kordiimonadales</taxon>
        <taxon>Temperatibacteraceae</taxon>
        <taxon>Gimibacter</taxon>
    </lineage>
</organism>
<evidence type="ECO:0000313" key="2">
    <source>
        <dbReference type="Proteomes" id="UP001217500"/>
    </source>
</evidence>
<protein>
    <recommendedName>
        <fullName evidence="3">Helix-turn-helix domain-containing protein</fullName>
    </recommendedName>
</protein>
<proteinExistence type="predicted"/>